<dbReference type="InterPro" id="IPR049278">
    <property type="entry name" value="MS_channel_C"/>
</dbReference>
<evidence type="ECO:0000256" key="3">
    <source>
        <dbReference type="ARBA" id="ARBA00022475"/>
    </source>
</evidence>
<dbReference type="Gene3D" id="3.30.70.100">
    <property type="match status" value="1"/>
</dbReference>
<evidence type="ECO:0000259" key="8">
    <source>
        <dbReference type="Pfam" id="PF00924"/>
    </source>
</evidence>
<dbReference type="EMBL" id="LK996017">
    <property type="protein sequence ID" value="CDX04648.1"/>
    <property type="molecule type" value="Genomic_DNA"/>
</dbReference>
<evidence type="ECO:0000256" key="6">
    <source>
        <dbReference type="ARBA" id="ARBA00023136"/>
    </source>
</evidence>
<feature type="domain" description="Mechanosensitive ion channel MscS C-terminal" evidence="9">
    <location>
        <begin position="261"/>
        <end position="345"/>
    </location>
</feature>
<dbReference type="PATRIC" id="fig|49338.4.peg.5122"/>
<dbReference type="GO" id="GO:0005886">
    <property type="term" value="C:plasma membrane"/>
    <property type="evidence" value="ECO:0007669"/>
    <property type="project" value="UniProtKB-SubCell"/>
</dbReference>
<evidence type="ECO:0000256" key="2">
    <source>
        <dbReference type="ARBA" id="ARBA00008017"/>
    </source>
</evidence>
<feature type="transmembrane region" description="Helical" evidence="7">
    <location>
        <begin position="139"/>
        <end position="158"/>
    </location>
</feature>
<feature type="transmembrane region" description="Helical" evidence="7">
    <location>
        <begin position="71"/>
        <end position="89"/>
    </location>
</feature>
<keyword evidence="6 7" id="KW-0472">Membrane</keyword>
<feature type="transmembrane region" description="Helical" evidence="7">
    <location>
        <begin position="24"/>
        <end position="50"/>
    </location>
</feature>
<feature type="domain" description="Mechanosensitive ion channel MscS" evidence="8">
    <location>
        <begin position="188"/>
        <end position="255"/>
    </location>
</feature>
<dbReference type="PANTHER" id="PTHR43634:SF2">
    <property type="entry name" value="LOW CONDUCTANCE MECHANOSENSITIVE CHANNEL YNAI"/>
    <property type="match status" value="1"/>
</dbReference>
<accession>A0A098B6X8</accession>
<feature type="transmembrane region" description="Helical" evidence="7">
    <location>
        <begin position="101"/>
        <end position="118"/>
    </location>
</feature>
<name>A0A098B6X8_DESHA</name>
<dbReference type="InterPro" id="IPR045042">
    <property type="entry name" value="YnaI-like"/>
</dbReference>
<protein>
    <submittedName>
        <fullName evidence="10">Small-conductance mechanosensitive channel MscMJ</fullName>
    </submittedName>
</protein>
<dbReference type="GO" id="GO:0055085">
    <property type="term" value="P:transmembrane transport"/>
    <property type="evidence" value="ECO:0007669"/>
    <property type="project" value="InterPro"/>
</dbReference>
<keyword evidence="3" id="KW-1003">Cell membrane</keyword>
<dbReference type="AlphaFoldDB" id="A0A098B6X8"/>
<evidence type="ECO:0000259" key="9">
    <source>
        <dbReference type="Pfam" id="PF21082"/>
    </source>
</evidence>
<gene>
    <name evidence="10" type="ORF">DPCES_4762</name>
</gene>
<dbReference type="Gene3D" id="1.10.287.1260">
    <property type="match status" value="1"/>
</dbReference>
<sequence>MDLLLLELQNQWESVIYGTNLRRIGGAILILLLALLLKKIFSKVIIVLMQKLAKKTKSTVDDSIVEALDKPVQLAFIIIGLQIAAQMLILPPEISVFVQRVIRSLILYTLFWSAYRAADVFTALFEQRALLTVDKFDDMLVSFLSNGAKAVIIVLGAITVAQVWFSEIAGVLTGLGLGGLAFALAAQDTAKNLFGSVTIMLDRPFNIGDWVLTPSVEGTIEEIGFRSTKVRTFADAVVTIPNSVMSNDPITNWSRMGKRRINFQLKVSYQTTAEQLQQCIQSLRTILEEHPEVHPETILVYFERFGENSLNIFVYFFTNTTNWKKFLEVQEDINFKIMALLEELGVFVALPSRSVYIEGAKSEALKEDVVTVTTAKA</sequence>
<proteinExistence type="inferred from homology"/>
<comment type="subcellular location">
    <subcellularLocation>
        <location evidence="1">Cell membrane</location>
        <topology evidence="1">Multi-pass membrane protein</topology>
    </subcellularLocation>
</comment>
<dbReference type="Pfam" id="PF00924">
    <property type="entry name" value="MS_channel_2nd"/>
    <property type="match status" value="1"/>
</dbReference>
<organism evidence="10">
    <name type="scientific">Desulfitobacterium hafniense</name>
    <name type="common">Desulfitobacterium frappieri</name>
    <dbReference type="NCBI Taxonomy" id="49338"/>
    <lineage>
        <taxon>Bacteria</taxon>
        <taxon>Bacillati</taxon>
        <taxon>Bacillota</taxon>
        <taxon>Clostridia</taxon>
        <taxon>Eubacteriales</taxon>
        <taxon>Desulfitobacteriaceae</taxon>
        <taxon>Desulfitobacterium</taxon>
    </lineage>
</organism>
<dbReference type="InterPro" id="IPR010920">
    <property type="entry name" value="LSM_dom_sf"/>
</dbReference>
<feature type="transmembrane region" description="Helical" evidence="7">
    <location>
        <begin position="164"/>
        <end position="186"/>
    </location>
</feature>
<dbReference type="SUPFAM" id="SSF82861">
    <property type="entry name" value="Mechanosensitive channel protein MscS (YggB), transmembrane region"/>
    <property type="match status" value="1"/>
</dbReference>
<keyword evidence="4 7" id="KW-0812">Transmembrane</keyword>
<dbReference type="InterPro" id="IPR011014">
    <property type="entry name" value="MscS_channel_TM-2"/>
</dbReference>
<evidence type="ECO:0000256" key="4">
    <source>
        <dbReference type="ARBA" id="ARBA00022692"/>
    </source>
</evidence>
<reference evidence="10" key="1">
    <citation type="submission" date="2014-07" db="EMBL/GenBank/DDBJ databases">
        <authorList>
            <person name="Hornung V.Bastian."/>
        </authorList>
    </citation>
    <scope>NUCLEOTIDE SEQUENCE</scope>
    <source>
        <strain evidence="10">PCE-S</strain>
    </source>
</reference>
<dbReference type="SUPFAM" id="SSF82689">
    <property type="entry name" value="Mechanosensitive channel protein MscS (YggB), C-terminal domain"/>
    <property type="match status" value="1"/>
</dbReference>
<dbReference type="Gene3D" id="2.30.30.60">
    <property type="match status" value="1"/>
</dbReference>
<evidence type="ECO:0000256" key="1">
    <source>
        <dbReference type="ARBA" id="ARBA00004651"/>
    </source>
</evidence>
<evidence type="ECO:0000256" key="5">
    <source>
        <dbReference type="ARBA" id="ARBA00022989"/>
    </source>
</evidence>
<evidence type="ECO:0000313" key="10">
    <source>
        <dbReference type="EMBL" id="CDX04648.1"/>
    </source>
</evidence>
<dbReference type="PANTHER" id="PTHR43634">
    <property type="entry name" value="OW CONDUCTANCE MECHANOSENSITIVE CHANNEL"/>
    <property type="match status" value="1"/>
</dbReference>
<dbReference type="SUPFAM" id="SSF50182">
    <property type="entry name" value="Sm-like ribonucleoproteins"/>
    <property type="match status" value="1"/>
</dbReference>
<dbReference type="InterPro" id="IPR011066">
    <property type="entry name" value="MscS_channel_C_sf"/>
</dbReference>
<dbReference type="InterPro" id="IPR023408">
    <property type="entry name" value="MscS_beta-dom_sf"/>
</dbReference>
<dbReference type="Pfam" id="PF21082">
    <property type="entry name" value="MS_channel_3rd"/>
    <property type="match status" value="1"/>
</dbReference>
<dbReference type="InterPro" id="IPR006685">
    <property type="entry name" value="MscS_channel_2nd"/>
</dbReference>
<dbReference type="RefSeq" id="WP_208926410.1">
    <property type="nucleotide sequence ID" value="NZ_LK996017.1"/>
</dbReference>
<comment type="similarity">
    <text evidence="2">Belongs to the MscS (TC 1.A.23) family.</text>
</comment>
<keyword evidence="5 7" id="KW-1133">Transmembrane helix</keyword>
<evidence type="ECO:0000256" key="7">
    <source>
        <dbReference type="SAM" id="Phobius"/>
    </source>
</evidence>